<dbReference type="GO" id="GO:0006457">
    <property type="term" value="P:protein folding"/>
    <property type="evidence" value="ECO:0007669"/>
    <property type="project" value="TreeGrafter"/>
</dbReference>
<feature type="domain" description="PPIase cyclophilin-type" evidence="2">
    <location>
        <begin position="9"/>
        <end position="67"/>
    </location>
</feature>
<dbReference type="Proteomes" id="UP000280292">
    <property type="component" value="Unassembled WGS sequence"/>
</dbReference>
<sequence length="93" mass="10197">MATATSQVFFDITVDDAPFGMIFIELYGNDANKTAENFRALCTGEKGGSLSYKSSVFFRVISGFFYKVVISLITMAPVASISTEIVFQMKTLV</sequence>
<keyword evidence="1" id="KW-0472">Membrane</keyword>
<protein>
    <submittedName>
        <fullName evidence="3">Peptidyl-prolyl cis-trans isomerase</fullName>
    </submittedName>
</protein>
<dbReference type="PANTHER" id="PTHR11071:SF561">
    <property type="entry name" value="PEPTIDYL-PROLYL CIS-TRANS ISOMERASE D-RELATED"/>
    <property type="match status" value="1"/>
</dbReference>
<dbReference type="GO" id="GO:0005737">
    <property type="term" value="C:cytoplasm"/>
    <property type="evidence" value="ECO:0007669"/>
    <property type="project" value="TreeGrafter"/>
</dbReference>
<name>A0A3M2W4H1_PSESI</name>
<proteinExistence type="predicted"/>
<dbReference type="PROSITE" id="PS50072">
    <property type="entry name" value="CSA_PPIASE_2"/>
    <property type="match status" value="1"/>
</dbReference>
<gene>
    <name evidence="3" type="ORF">ALQ95_04071</name>
</gene>
<dbReference type="GO" id="GO:0003755">
    <property type="term" value="F:peptidyl-prolyl cis-trans isomerase activity"/>
    <property type="evidence" value="ECO:0007669"/>
    <property type="project" value="InterPro"/>
</dbReference>
<accession>A0A3M2W4H1</accession>
<dbReference type="Gene3D" id="2.40.100.10">
    <property type="entry name" value="Cyclophilin-like"/>
    <property type="match status" value="1"/>
</dbReference>
<evidence type="ECO:0000259" key="2">
    <source>
        <dbReference type="PROSITE" id="PS50072"/>
    </source>
</evidence>
<evidence type="ECO:0000256" key="1">
    <source>
        <dbReference type="SAM" id="Phobius"/>
    </source>
</evidence>
<keyword evidence="1" id="KW-1133">Transmembrane helix</keyword>
<evidence type="ECO:0000313" key="3">
    <source>
        <dbReference type="EMBL" id="RML46452.1"/>
    </source>
</evidence>
<keyword evidence="3" id="KW-0413">Isomerase</keyword>
<dbReference type="AlphaFoldDB" id="A0A3M2W4H1"/>
<dbReference type="InterPro" id="IPR002130">
    <property type="entry name" value="Cyclophilin-type_PPIase_dom"/>
</dbReference>
<dbReference type="SUPFAM" id="SSF50891">
    <property type="entry name" value="Cyclophilin-like"/>
    <property type="match status" value="1"/>
</dbReference>
<keyword evidence="1" id="KW-0812">Transmembrane</keyword>
<dbReference type="Pfam" id="PF00160">
    <property type="entry name" value="Pro_isomerase"/>
    <property type="match status" value="1"/>
</dbReference>
<organism evidence="3 4">
    <name type="scientific">Pseudomonas syringae pv. ribicola</name>
    <dbReference type="NCBI Taxonomy" id="55398"/>
    <lineage>
        <taxon>Bacteria</taxon>
        <taxon>Pseudomonadati</taxon>
        <taxon>Pseudomonadota</taxon>
        <taxon>Gammaproteobacteria</taxon>
        <taxon>Pseudomonadales</taxon>
        <taxon>Pseudomonadaceae</taxon>
        <taxon>Pseudomonas</taxon>
    </lineage>
</organism>
<feature type="transmembrane region" description="Helical" evidence="1">
    <location>
        <begin position="64"/>
        <end position="87"/>
    </location>
</feature>
<dbReference type="GO" id="GO:0016018">
    <property type="term" value="F:cyclosporin A binding"/>
    <property type="evidence" value="ECO:0007669"/>
    <property type="project" value="TreeGrafter"/>
</dbReference>
<evidence type="ECO:0000313" key="4">
    <source>
        <dbReference type="Proteomes" id="UP000280292"/>
    </source>
</evidence>
<dbReference type="EMBL" id="RBNR01000067">
    <property type="protein sequence ID" value="RML46452.1"/>
    <property type="molecule type" value="Genomic_DNA"/>
</dbReference>
<comment type="caution">
    <text evidence="3">The sequence shown here is derived from an EMBL/GenBank/DDBJ whole genome shotgun (WGS) entry which is preliminary data.</text>
</comment>
<reference evidence="3 4" key="1">
    <citation type="submission" date="2018-08" db="EMBL/GenBank/DDBJ databases">
        <title>Recombination of ecologically and evolutionarily significant loci maintains genetic cohesion in the Pseudomonas syringae species complex.</title>
        <authorList>
            <person name="Dillon M."/>
            <person name="Thakur S."/>
            <person name="Almeida R.N.D."/>
            <person name="Weir B.S."/>
            <person name="Guttman D.S."/>
        </authorList>
    </citation>
    <scope>NUCLEOTIDE SEQUENCE [LARGE SCALE GENOMIC DNA]</scope>
    <source>
        <strain evidence="3 4">ICMP 3883</strain>
    </source>
</reference>
<dbReference type="InterPro" id="IPR029000">
    <property type="entry name" value="Cyclophilin-like_dom_sf"/>
</dbReference>
<dbReference type="PANTHER" id="PTHR11071">
    <property type="entry name" value="PEPTIDYL-PROLYL CIS-TRANS ISOMERASE"/>
    <property type="match status" value="1"/>
</dbReference>